<dbReference type="PROSITE" id="PS50127">
    <property type="entry name" value="UBC_2"/>
    <property type="match status" value="1"/>
</dbReference>
<dbReference type="SMART" id="SM00212">
    <property type="entry name" value="UBCc"/>
    <property type="match status" value="1"/>
</dbReference>
<dbReference type="InterPro" id="IPR000608">
    <property type="entry name" value="UBC"/>
</dbReference>
<evidence type="ECO:0000313" key="3">
    <source>
        <dbReference type="EMBL" id="CUE91684.1"/>
    </source>
</evidence>
<name>A0A0S4INP2_BODSA</name>
<protein>
    <submittedName>
        <fullName evidence="3">Ubiquitin-conjugating enzyme-like protein, putative</fullName>
    </submittedName>
</protein>
<dbReference type="VEuPathDB" id="TriTrypDB:BSAL_57370"/>
<dbReference type="OMA" id="GPESCSY"/>
<dbReference type="EMBL" id="CYKH01000212">
    <property type="protein sequence ID" value="CUE91684.1"/>
    <property type="molecule type" value="Genomic_DNA"/>
</dbReference>
<evidence type="ECO:0000313" key="4">
    <source>
        <dbReference type="Proteomes" id="UP000051952"/>
    </source>
</evidence>
<feature type="domain" description="UBC core" evidence="2">
    <location>
        <begin position="61"/>
        <end position="191"/>
    </location>
</feature>
<dbReference type="Pfam" id="PF00179">
    <property type="entry name" value="UQ_con"/>
    <property type="match status" value="1"/>
</dbReference>
<organism evidence="3 4">
    <name type="scientific">Bodo saltans</name>
    <name type="common">Flagellated protozoan</name>
    <dbReference type="NCBI Taxonomy" id="75058"/>
    <lineage>
        <taxon>Eukaryota</taxon>
        <taxon>Discoba</taxon>
        <taxon>Euglenozoa</taxon>
        <taxon>Kinetoplastea</taxon>
        <taxon>Metakinetoplastina</taxon>
        <taxon>Eubodonida</taxon>
        <taxon>Bodonidae</taxon>
        <taxon>Bodo</taxon>
    </lineage>
</organism>
<keyword evidence="1" id="KW-0833">Ubl conjugation pathway</keyword>
<proteinExistence type="predicted"/>
<dbReference type="Proteomes" id="UP000051952">
    <property type="component" value="Unassembled WGS sequence"/>
</dbReference>
<dbReference type="CDD" id="cd23807">
    <property type="entry name" value="UEV_UBE2V"/>
    <property type="match status" value="1"/>
</dbReference>
<keyword evidence="4" id="KW-1185">Reference proteome</keyword>
<dbReference type="OrthoDB" id="6508832at2759"/>
<dbReference type="InterPro" id="IPR016135">
    <property type="entry name" value="UBQ-conjugating_enzyme/RWD"/>
</dbReference>
<dbReference type="Gene3D" id="3.10.110.10">
    <property type="entry name" value="Ubiquitin Conjugating Enzyme"/>
    <property type="match status" value="1"/>
</dbReference>
<gene>
    <name evidence="3" type="ORF">BSAL_57370</name>
</gene>
<dbReference type="SUPFAM" id="SSF54495">
    <property type="entry name" value="UBC-like"/>
    <property type="match status" value="1"/>
</dbReference>
<dbReference type="PANTHER" id="PTHR24068">
    <property type="entry name" value="UBIQUITIN-CONJUGATING ENZYME E2"/>
    <property type="match status" value="1"/>
</dbReference>
<dbReference type="FunFam" id="3.10.110.10:FF:000026">
    <property type="entry name" value="Ubiquitin-conjugating enzyme E2 variant"/>
    <property type="match status" value="1"/>
</dbReference>
<evidence type="ECO:0000256" key="1">
    <source>
        <dbReference type="ARBA" id="ARBA00022786"/>
    </source>
</evidence>
<dbReference type="AlphaFoldDB" id="A0A0S4INP2"/>
<accession>A0A0S4INP2</accession>
<sequence length="191" mass="22014">MKYHSACGPPLHICQTMLTNFDSPFFFFPLFALFLKSKEIDEHQKGHRLRRGKRKNMVEVPRNFRLLEELEHGEKGQGNPMVSVGLRDSDDILLRYWNGTIIGPPGTAFENRILCLDIYCDENYPKAPPTLKFSSKVNLPCVTDKGVVDTSRLFRQWDRRVTMEGCLLELRKEMANPANKRLPQPAEGTNY</sequence>
<reference evidence="4" key="1">
    <citation type="submission" date="2015-09" db="EMBL/GenBank/DDBJ databases">
        <authorList>
            <consortium name="Pathogen Informatics"/>
        </authorList>
    </citation>
    <scope>NUCLEOTIDE SEQUENCE [LARGE SCALE GENOMIC DNA]</scope>
    <source>
        <strain evidence="4">Lake Konstanz</strain>
    </source>
</reference>
<evidence type="ECO:0000259" key="2">
    <source>
        <dbReference type="PROSITE" id="PS50127"/>
    </source>
</evidence>